<keyword evidence="3" id="KW-1185">Reference proteome</keyword>
<feature type="region of interest" description="Disordered" evidence="1">
    <location>
        <begin position="42"/>
        <end position="70"/>
    </location>
</feature>
<reference evidence="2" key="1">
    <citation type="journal article" date="2022" name="bioRxiv">
        <title>Sequencing and chromosome-scale assembly of the giantPleurodeles waltlgenome.</title>
        <authorList>
            <person name="Brown T."/>
            <person name="Elewa A."/>
            <person name="Iarovenko S."/>
            <person name="Subramanian E."/>
            <person name="Araus A.J."/>
            <person name="Petzold A."/>
            <person name="Susuki M."/>
            <person name="Suzuki K.-i.T."/>
            <person name="Hayashi T."/>
            <person name="Toyoda A."/>
            <person name="Oliveira C."/>
            <person name="Osipova E."/>
            <person name="Leigh N.D."/>
            <person name="Simon A."/>
            <person name="Yun M.H."/>
        </authorList>
    </citation>
    <scope>NUCLEOTIDE SEQUENCE</scope>
    <source>
        <strain evidence="2">20211129_DDA</strain>
        <tissue evidence="2">Liver</tissue>
    </source>
</reference>
<organism evidence="2 3">
    <name type="scientific">Pleurodeles waltl</name>
    <name type="common">Iberian ribbed newt</name>
    <dbReference type="NCBI Taxonomy" id="8319"/>
    <lineage>
        <taxon>Eukaryota</taxon>
        <taxon>Metazoa</taxon>
        <taxon>Chordata</taxon>
        <taxon>Craniata</taxon>
        <taxon>Vertebrata</taxon>
        <taxon>Euteleostomi</taxon>
        <taxon>Amphibia</taxon>
        <taxon>Batrachia</taxon>
        <taxon>Caudata</taxon>
        <taxon>Salamandroidea</taxon>
        <taxon>Salamandridae</taxon>
        <taxon>Pleurodelinae</taxon>
        <taxon>Pleurodeles</taxon>
    </lineage>
</organism>
<evidence type="ECO:0000313" key="2">
    <source>
        <dbReference type="EMBL" id="KAJ1188499.1"/>
    </source>
</evidence>
<name>A0AAV7UKG9_PLEWA</name>
<evidence type="ECO:0000256" key="1">
    <source>
        <dbReference type="SAM" id="MobiDB-lite"/>
    </source>
</evidence>
<feature type="compositionally biased region" description="Low complexity" evidence="1">
    <location>
        <begin position="100"/>
        <end position="112"/>
    </location>
</feature>
<dbReference type="Proteomes" id="UP001066276">
    <property type="component" value="Chromosome 3_1"/>
</dbReference>
<protein>
    <submittedName>
        <fullName evidence="2">Uncharacterized protein</fullName>
    </submittedName>
</protein>
<gene>
    <name evidence="2" type="ORF">NDU88_005260</name>
</gene>
<evidence type="ECO:0000313" key="3">
    <source>
        <dbReference type="Proteomes" id="UP001066276"/>
    </source>
</evidence>
<accession>A0AAV7UKG9</accession>
<dbReference type="EMBL" id="JANPWB010000005">
    <property type="protein sequence ID" value="KAJ1188499.1"/>
    <property type="molecule type" value="Genomic_DNA"/>
</dbReference>
<comment type="caution">
    <text evidence="2">The sequence shown here is derived from an EMBL/GenBank/DDBJ whole genome shotgun (WGS) entry which is preliminary data.</text>
</comment>
<proteinExistence type="predicted"/>
<dbReference type="AlphaFoldDB" id="A0AAV7UKG9"/>
<sequence length="132" mass="13762">MMGEDEPDLGLGASCMGPMKWEPASCFEVHRRVCLAPPMGRMMAHPDSSKTGTPSLSAAPFTNAPSQRKSATCFEAQEGLCLAPQRGQMMEPPRTSKTGTPSSPAVSSTSVPLTAGARDVLSSAGRDVYGSS</sequence>
<feature type="region of interest" description="Disordered" evidence="1">
    <location>
        <begin position="83"/>
        <end position="132"/>
    </location>
</feature>